<dbReference type="InterPro" id="IPR036736">
    <property type="entry name" value="ACP-like_sf"/>
</dbReference>
<dbReference type="SMART" id="SM00822">
    <property type="entry name" value="PKS_KR"/>
    <property type="match status" value="1"/>
</dbReference>
<dbReference type="InterPro" id="IPR013968">
    <property type="entry name" value="PKS_KR"/>
</dbReference>
<evidence type="ECO:0000256" key="2">
    <source>
        <dbReference type="ARBA" id="ARBA00022553"/>
    </source>
</evidence>
<evidence type="ECO:0000256" key="1">
    <source>
        <dbReference type="ARBA" id="ARBA00022450"/>
    </source>
</evidence>
<evidence type="ECO:0000256" key="3">
    <source>
        <dbReference type="ARBA" id="ARBA00022679"/>
    </source>
</evidence>
<gene>
    <name evidence="5" type="ORF">CLV70_10234</name>
</gene>
<proteinExistence type="predicted"/>
<dbReference type="PROSITE" id="PS50075">
    <property type="entry name" value="CARRIER"/>
    <property type="match status" value="1"/>
</dbReference>
<dbReference type="Gene3D" id="1.10.1200.10">
    <property type="entry name" value="ACP-like"/>
    <property type="match status" value="1"/>
</dbReference>
<dbReference type="InterPro" id="IPR009081">
    <property type="entry name" value="PP-bd_ACP"/>
</dbReference>
<dbReference type="InterPro" id="IPR020806">
    <property type="entry name" value="PKS_PP-bd"/>
</dbReference>
<evidence type="ECO:0000313" key="6">
    <source>
        <dbReference type="Proteomes" id="UP000239209"/>
    </source>
</evidence>
<reference evidence="5 6" key="1">
    <citation type="submission" date="2018-03" db="EMBL/GenBank/DDBJ databases">
        <title>Genomic Encyclopedia of Archaeal and Bacterial Type Strains, Phase II (KMG-II): from individual species to whole genera.</title>
        <authorList>
            <person name="Goeker M."/>
        </authorList>
    </citation>
    <scope>NUCLEOTIDE SEQUENCE [LARGE SCALE GENOMIC DNA]</scope>
    <source>
        <strain evidence="5 6">DSM 45348</strain>
    </source>
</reference>
<dbReference type="InterPro" id="IPR057326">
    <property type="entry name" value="KR_dom"/>
</dbReference>
<dbReference type="AlphaFoldDB" id="A0A2T0SEQ2"/>
<dbReference type="Gene3D" id="3.40.50.1820">
    <property type="entry name" value="alpha/beta hydrolase"/>
    <property type="match status" value="1"/>
</dbReference>
<keyword evidence="1" id="KW-0596">Phosphopantetheine</keyword>
<dbReference type="SMART" id="SM01294">
    <property type="entry name" value="PKS_PP_betabranch"/>
    <property type="match status" value="1"/>
</dbReference>
<dbReference type="PANTHER" id="PTHR43775:SF51">
    <property type="entry name" value="INACTIVE PHENOLPHTHIOCEROL SYNTHESIS POLYKETIDE SYNTHASE TYPE I PKS1-RELATED"/>
    <property type="match status" value="1"/>
</dbReference>
<dbReference type="SUPFAM" id="SSF47336">
    <property type="entry name" value="ACP-like"/>
    <property type="match status" value="1"/>
</dbReference>
<dbReference type="PROSITE" id="PS00012">
    <property type="entry name" value="PHOSPHOPANTETHEINE"/>
    <property type="match status" value="1"/>
</dbReference>
<protein>
    <submittedName>
        <fullName evidence="5">Short-subunit dehydrogenase</fullName>
    </submittedName>
</protein>
<dbReference type="InterPro" id="IPR042104">
    <property type="entry name" value="PKS_dehydratase_sf"/>
</dbReference>
<dbReference type="SUPFAM" id="SSF51735">
    <property type="entry name" value="NAD(P)-binding Rossmann-fold domains"/>
    <property type="match status" value="2"/>
</dbReference>
<keyword evidence="2" id="KW-0597">Phosphoprotein</keyword>
<keyword evidence="3" id="KW-0808">Transferase</keyword>
<dbReference type="Pfam" id="PF00550">
    <property type="entry name" value="PP-binding"/>
    <property type="match status" value="1"/>
</dbReference>
<comment type="caution">
    <text evidence="5">The sequence shown here is derived from an EMBL/GenBank/DDBJ whole genome shotgun (WGS) entry which is preliminary data.</text>
</comment>
<evidence type="ECO:0000313" key="5">
    <source>
        <dbReference type="EMBL" id="PRY31823.1"/>
    </source>
</evidence>
<dbReference type="SMART" id="SM00823">
    <property type="entry name" value="PKS_PP"/>
    <property type="match status" value="1"/>
</dbReference>
<dbReference type="SMART" id="SM00824">
    <property type="entry name" value="PKS_TE"/>
    <property type="match status" value="1"/>
</dbReference>
<dbReference type="InterPro" id="IPR036291">
    <property type="entry name" value="NAD(P)-bd_dom_sf"/>
</dbReference>
<dbReference type="Pfam" id="PF22953">
    <property type="entry name" value="SpnB_Rossmann"/>
    <property type="match status" value="1"/>
</dbReference>
<dbReference type="GO" id="GO:0006633">
    <property type="term" value="P:fatty acid biosynthetic process"/>
    <property type="evidence" value="ECO:0007669"/>
    <property type="project" value="TreeGrafter"/>
</dbReference>
<dbReference type="Proteomes" id="UP000239209">
    <property type="component" value="Unassembled WGS sequence"/>
</dbReference>
<keyword evidence="6" id="KW-1185">Reference proteome</keyword>
<dbReference type="InterPro" id="IPR055123">
    <property type="entry name" value="SpnB-like_Rossmann"/>
</dbReference>
<dbReference type="Pfam" id="PF00975">
    <property type="entry name" value="Thioesterase"/>
    <property type="match status" value="1"/>
</dbReference>
<dbReference type="InterPro" id="IPR020802">
    <property type="entry name" value="TesA-like"/>
</dbReference>
<dbReference type="InterPro" id="IPR006162">
    <property type="entry name" value="Ppantetheine_attach_site"/>
</dbReference>
<evidence type="ECO:0000259" key="4">
    <source>
        <dbReference type="PROSITE" id="PS50075"/>
    </source>
</evidence>
<dbReference type="GO" id="GO:0031177">
    <property type="term" value="F:phosphopantetheine binding"/>
    <property type="evidence" value="ECO:0007669"/>
    <property type="project" value="InterPro"/>
</dbReference>
<dbReference type="SUPFAM" id="SSF53474">
    <property type="entry name" value="alpha/beta-Hydrolases"/>
    <property type="match status" value="1"/>
</dbReference>
<dbReference type="CDD" id="cd08956">
    <property type="entry name" value="KR_3_FAS_SDR_x"/>
    <property type="match status" value="1"/>
</dbReference>
<dbReference type="InterPro" id="IPR001031">
    <property type="entry name" value="Thioesterase"/>
</dbReference>
<dbReference type="Pfam" id="PF08659">
    <property type="entry name" value="KR"/>
    <property type="match status" value="1"/>
</dbReference>
<dbReference type="PANTHER" id="PTHR43775">
    <property type="entry name" value="FATTY ACID SYNTHASE"/>
    <property type="match status" value="1"/>
</dbReference>
<feature type="domain" description="Carrier" evidence="4">
    <location>
        <begin position="479"/>
        <end position="554"/>
    </location>
</feature>
<name>A0A2T0SEQ2_9ACTN</name>
<accession>A0A2T0SEQ2</accession>
<organism evidence="5 6">
    <name type="scientific">Pseudosporangium ferrugineum</name>
    <dbReference type="NCBI Taxonomy" id="439699"/>
    <lineage>
        <taxon>Bacteria</taxon>
        <taxon>Bacillati</taxon>
        <taxon>Actinomycetota</taxon>
        <taxon>Actinomycetes</taxon>
        <taxon>Micromonosporales</taxon>
        <taxon>Micromonosporaceae</taxon>
        <taxon>Pseudosporangium</taxon>
    </lineage>
</organism>
<dbReference type="GO" id="GO:0004312">
    <property type="term" value="F:fatty acid synthase activity"/>
    <property type="evidence" value="ECO:0007669"/>
    <property type="project" value="TreeGrafter"/>
</dbReference>
<dbReference type="Gene3D" id="3.10.129.110">
    <property type="entry name" value="Polyketide synthase dehydratase"/>
    <property type="match status" value="1"/>
</dbReference>
<dbReference type="Gene3D" id="3.40.50.720">
    <property type="entry name" value="NAD(P)-binding Rossmann-like Domain"/>
    <property type="match status" value="1"/>
</dbReference>
<dbReference type="EMBL" id="PVZG01000002">
    <property type="protein sequence ID" value="PRY31823.1"/>
    <property type="molecule type" value="Genomic_DNA"/>
</dbReference>
<dbReference type="InterPro" id="IPR029058">
    <property type="entry name" value="AB_hydrolase_fold"/>
</dbReference>
<dbReference type="InterPro" id="IPR050091">
    <property type="entry name" value="PKS_NRPS_Biosynth_Enz"/>
</dbReference>
<sequence>MPFALSGVTLHAPGAAAARVVSTRLGPDEVRITVTDPSGRPVATVESMVSREVTDGGAARRHLYRLDWAPAGPAGAAGPAEVFRPSGGDGDAPARARVLLAATLARLAGHATDDRPGRLVVVTERATGPDPDPAAAAVWGLVGSAQAEHPGRYALVDLCGTPESAAALPRALTLAEPRLAIRGGTVLAPRLGPAGPADGVPPAFDPDGTVLITGGTGGLAAVLARHLVSAYGIRHLVLASRRGSAPEWTGELDADVAVVACDVSDRAAVDRLVARCGPGLTAVFHLAGVLDDGLLTALTPGRLAASLAPKADAAWHLHEATERSGLAAFVLYSSAAGVLGRPGQGNYAAANAFLDALAAHRRARGLPAHSLAWGLWQAGEGGMGERVASGASRRRLTGGGVRALTAAEGAALLDRALRTPEPVLVPIAIDRRDLAASGPVPPILAGLAPPPAPAPGAAGPELGGWRDRLTALPEAERKDTLAGLIQAEVAAVLGFPGAASVPAGRDFADLGFDSLAGVQLRNRLSAFTGARLDATVVYDHPSLAALTAHVYAAMDLGAAGEPPPPPPTAAPPERLTAVYRRVLRTEGVRAALALRYLASAGLPAFPAADRAEHAVEPLRLAAGDPAAPVLFFLPGYLALATPAPLGLARALDGAYDLHALSNPGSGPRREVPDSVDTLARLHADTVRRIAGDRPVVLVGFCTGGAIAHEVGVRLAADGFPPAGLVLVETHHGAAGRDDPRSLALVESDRELPEELFHGVFTDAAMLAGGAYLRLFDAWKPGPSPVPALLLRAGPTREMLAADPAGDWRPRWPLPHEVMDIPGDHDSVLSADGASTAAALRTWIEARAGLEGDE</sequence>